<keyword evidence="3" id="KW-1185">Reference proteome</keyword>
<dbReference type="EMBL" id="JBHLUE010000026">
    <property type="protein sequence ID" value="MFC0567808.1"/>
    <property type="molecule type" value="Genomic_DNA"/>
</dbReference>
<comment type="caution">
    <text evidence="2">The sequence shown here is derived from an EMBL/GenBank/DDBJ whole genome shotgun (WGS) entry which is preliminary data.</text>
</comment>
<reference evidence="2 3" key="1">
    <citation type="submission" date="2024-09" db="EMBL/GenBank/DDBJ databases">
        <authorList>
            <person name="Sun Q."/>
            <person name="Mori K."/>
        </authorList>
    </citation>
    <scope>NUCLEOTIDE SEQUENCE [LARGE SCALE GENOMIC DNA]</scope>
    <source>
        <strain evidence="2 3">TBRC 2205</strain>
    </source>
</reference>
<evidence type="ECO:0000313" key="2">
    <source>
        <dbReference type="EMBL" id="MFC0567808.1"/>
    </source>
</evidence>
<accession>A0ABV6P438</accession>
<organism evidence="2 3">
    <name type="scientific">Plantactinospora siamensis</name>
    <dbReference type="NCBI Taxonomy" id="555372"/>
    <lineage>
        <taxon>Bacteria</taxon>
        <taxon>Bacillati</taxon>
        <taxon>Actinomycetota</taxon>
        <taxon>Actinomycetes</taxon>
        <taxon>Micromonosporales</taxon>
        <taxon>Micromonosporaceae</taxon>
        <taxon>Plantactinospora</taxon>
    </lineage>
</organism>
<evidence type="ECO:0000259" key="1">
    <source>
        <dbReference type="Pfam" id="PF07883"/>
    </source>
</evidence>
<dbReference type="Gene3D" id="2.60.120.10">
    <property type="entry name" value="Jelly Rolls"/>
    <property type="match status" value="1"/>
</dbReference>
<dbReference type="SUPFAM" id="SSF51182">
    <property type="entry name" value="RmlC-like cupins"/>
    <property type="match status" value="1"/>
</dbReference>
<dbReference type="Proteomes" id="UP001589894">
    <property type="component" value="Unassembled WGS sequence"/>
</dbReference>
<protein>
    <submittedName>
        <fullName evidence="2">Cupin domain-containing protein</fullName>
    </submittedName>
</protein>
<dbReference type="InterPro" id="IPR013096">
    <property type="entry name" value="Cupin_2"/>
</dbReference>
<dbReference type="RefSeq" id="WP_377343152.1">
    <property type="nucleotide sequence ID" value="NZ_JBHLUE010000026.1"/>
</dbReference>
<feature type="domain" description="Cupin type-2" evidence="1">
    <location>
        <begin position="34"/>
        <end position="91"/>
    </location>
</feature>
<dbReference type="PANTHER" id="PTHR38599:SF1">
    <property type="entry name" value="CUPIN DOMAIN PROTEIN (AFU_ORTHOLOGUE AFUA_3G13620)"/>
    <property type="match status" value="1"/>
</dbReference>
<dbReference type="Pfam" id="PF07883">
    <property type="entry name" value="Cupin_2"/>
    <property type="match status" value="1"/>
</dbReference>
<dbReference type="InterPro" id="IPR014710">
    <property type="entry name" value="RmlC-like_jellyroll"/>
</dbReference>
<dbReference type="PANTHER" id="PTHR38599">
    <property type="entry name" value="CUPIN DOMAIN PROTEIN (AFU_ORTHOLOGUE AFUA_3G13620)"/>
    <property type="match status" value="1"/>
</dbReference>
<sequence>MDALDLKTPSAPQAMLLSVGPPSTPRPLEVMTTWVDLAPGDLGTPPHRHSGPVLGYVLEGALRFELEGAIPRTIRAGEAFSEPGGDVIHYQAANDLDDAWTRYVVVTIAPSGQPMITPATEAELEARRDRRAPGRLASG</sequence>
<dbReference type="InterPro" id="IPR011051">
    <property type="entry name" value="RmlC_Cupin_sf"/>
</dbReference>
<gene>
    <name evidence="2" type="ORF">ACFFHU_27165</name>
</gene>
<proteinExistence type="predicted"/>
<name>A0ABV6P438_9ACTN</name>
<evidence type="ECO:0000313" key="3">
    <source>
        <dbReference type="Proteomes" id="UP001589894"/>
    </source>
</evidence>